<dbReference type="PANTHER" id="PTHR10783:SF4">
    <property type="entry name" value="PHOSPHATE TRANSPORTER PHO1 HOMOLOG 3"/>
    <property type="match status" value="1"/>
</dbReference>
<keyword evidence="1" id="KW-0472">Membrane</keyword>
<name>A0A8S9HYB0_BRACR</name>
<evidence type="ECO:0000313" key="2">
    <source>
        <dbReference type="EMBL" id="KAF2561792.1"/>
    </source>
</evidence>
<dbReference type="AlphaFoldDB" id="A0A8S9HYB0"/>
<dbReference type="GO" id="GO:0005886">
    <property type="term" value="C:plasma membrane"/>
    <property type="evidence" value="ECO:0007669"/>
    <property type="project" value="TreeGrafter"/>
</dbReference>
<dbReference type="PANTHER" id="PTHR10783">
    <property type="entry name" value="XENOTROPIC AND POLYTROPIC RETROVIRUS RECEPTOR 1-RELATED"/>
    <property type="match status" value="1"/>
</dbReference>
<dbReference type="Proteomes" id="UP000712281">
    <property type="component" value="Unassembled WGS sequence"/>
</dbReference>
<dbReference type="EMBL" id="QGKY02001250">
    <property type="protein sequence ID" value="KAF2561792.1"/>
    <property type="molecule type" value="Genomic_DNA"/>
</dbReference>
<feature type="transmembrane region" description="Helical" evidence="1">
    <location>
        <begin position="90"/>
        <end position="110"/>
    </location>
</feature>
<evidence type="ECO:0000256" key="1">
    <source>
        <dbReference type="SAM" id="Phobius"/>
    </source>
</evidence>
<dbReference type="GO" id="GO:0006817">
    <property type="term" value="P:phosphate ion transport"/>
    <property type="evidence" value="ECO:0007669"/>
    <property type="project" value="TreeGrafter"/>
</dbReference>
<dbReference type="EMBL" id="QGKW02000717">
    <property type="protein sequence ID" value="KAF2600946.1"/>
    <property type="molecule type" value="Genomic_DNA"/>
</dbReference>
<evidence type="ECO:0000313" key="3">
    <source>
        <dbReference type="EMBL" id="KAF2600946.1"/>
    </source>
</evidence>
<accession>A0A8S9HYB0</accession>
<comment type="caution">
    <text evidence="2">The sequence shown here is derived from an EMBL/GenBank/DDBJ whole genome shotgun (WGS) entry which is preliminary data.</text>
</comment>
<dbReference type="GO" id="GO:0000822">
    <property type="term" value="F:inositol hexakisphosphate binding"/>
    <property type="evidence" value="ECO:0007669"/>
    <property type="project" value="TreeGrafter"/>
</dbReference>
<organism evidence="2">
    <name type="scientific">Brassica cretica</name>
    <name type="common">Mustard</name>
    <dbReference type="NCBI Taxonomy" id="69181"/>
    <lineage>
        <taxon>Eukaryota</taxon>
        <taxon>Viridiplantae</taxon>
        <taxon>Streptophyta</taxon>
        <taxon>Embryophyta</taxon>
        <taxon>Tracheophyta</taxon>
        <taxon>Spermatophyta</taxon>
        <taxon>Magnoliopsida</taxon>
        <taxon>eudicotyledons</taxon>
        <taxon>Gunneridae</taxon>
        <taxon>Pentapetalae</taxon>
        <taxon>rosids</taxon>
        <taxon>malvids</taxon>
        <taxon>Brassicales</taxon>
        <taxon>Brassicaceae</taxon>
        <taxon>Brassiceae</taxon>
        <taxon>Brassica</taxon>
    </lineage>
</organism>
<gene>
    <name evidence="3" type="ORF">F2Q68_00010977</name>
    <name evidence="2" type="ORF">F2Q70_00017997</name>
</gene>
<dbReference type="GO" id="GO:0005802">
    <property type="term" value="C:trans-Golgi network"/>
    <property type="evidence" value="ECO:0007669"/>
    <property type="project" value="TreeGrafter"/>
</dbReference>
<dbReference type="GO" id="GO:0016036">
    <property type="term" value="P:cellular response to phosphate starvation"/>
    <property type="evidence" value="ECO:0007669"/>
    <property type="project" value="TreeGrafter"/>
</dbReference>
<proteinExistence type="predicted"/>
<keyword evidence="1" id="KW-0812">Transmembrane</keyword>
<reference evidence="2" key="1">
    <citation type="submission" date="2019-12" db="EMBL/GenBank/DDBJ databases">
        <title>Genome sequencing and annotation of Brassica cretica.</title>
        <authorList>
            <person name="Studholme D.J."/>
            <person name="Sarris P.F."/>
        </authorList>
    </citation>
    <scope>NUCLEOTIDE SEQUENCE</scope>
    <source>
        <strain evidence="3">PFS-001/15</strain>
        <strain evidence="2">PFS-102/07</strain>
        <tissue evidence="2">Leaf</tissue>
    </source>
</reference>
<keyword evidence="1" id="KW-1133">Transmembrane helix</keyword>
<sequence>MLSSCFIRSLGFSRVKGAYEFKMIRSFLKSLMGFESCICTFLDVLAFSKVVRFMERAAATFIKHFANANRTKRMNILRSKAKPERQRRTFSTGFSAGCAFSPIVALAAIIRTRNLLQEEDQKQHMNTMFPPYK</sequence>
<protein>
    <submittedName>
        <fullName evidence="2">Uncharacterized protein</fullName>
    </submittedName>
</protein>
<feature type="transmembrane region" description="Helical" evidence="1">
    <location>
        <begin position="27"/>
        <end position="47"/>
    </location>
</feature>